<evidence type="ECO:0000256" key="1">
    <source>
        <dbReference type="ARBA" id="ARBA00004651"/>
    </source>
</evidence>
<sequence length="407" mass="43960">MTNKQTQHKQSLLFVIILGALTAIGALSIDMFLPGLPQIQSDFSTTTSNSQLTLSLFMIGLALGNLFVGPISDAIGRKTPLVVAMSLFTLGSIGIIFVDNIWLMIALRFVQGFCGGAGAVISRAISSDLYSGKQLTKFLALLMLVNGIAPVIAPALGGVILSFATWRMVFVILTLFGVSMVIGSLFKVPESLELEERDSPHLGSIFKNFKQLLITPRFVLPMLIQGVTFIMLFSYISASPFITQSIYQMSAQQFSIMFAVIGISLIISSQLTGKMVDYIDRLTLLRILTIIQIIGVAVVSMTLVMHLSMWLLFIGFVILVAPVTGVATLGFSIAMDERTGGNGSASSLLGLVQSLLGGLVSPLVGMMGEDSYIPYITIIMIAGILLIILQCINYFVFKYIPSKNSIE</sequence>
<protein>
    <recommendedName>
        <fullName evidence="8">Bcr/CflA family efflux transporter</fullName>
    </recommendedName>
</protein>
<feature type="transmembrane region" description="Helical" evidence="8">
    <location>
        <begin position="218"/>
        <end position="242"/>
    </location>
</feature>
<evidence type="ECO:0000256" key="3">
    <source>
        <dbReference type="ARBA" id="ARBA00022448"/>
    </source>
</evidence>
<dbReference type="InterPro" id="IPR011701">
    <property type="entry name" value="MFS"/>
</dbReference>
<evidence type="ECO:0000256" key="8">
    <source>
        <dbReference type="RuleBase" id="RU365088"/>
    </source>
</evidence>
<feature type="transmembrane region" description="Helical" evidence="8">
    <location>
        <begin position="254"/>
        <end position="272"/>
    </location>
</feature>
<evidence type="ECO:0000256" key="6">
    <source>
        <dbReference type="ARBA" id="ARBA00022989"/>
    </source>
</evidence>
<evidence type="ECO:0000256" key="5">
    <source>
        <dbReference type="ARBA" id="ARBA00022692"/>
    </source>
</evidence>
<dbReference type="PANTHER" id="PTHR23502:SF132">
    <property type="entry name" value="POLYAMINE TRANSPORTER 2-RELATED"/>
    <property type="match status" value="1"/>
</dbReference>
<dbReference type="AlphaFoldDB" id="A0A380HIS2"/>
<dbReference type="EMBL" id="UHED01000001">
    <property type="protein sequence ID" value="SUM82213.1"/>
    <property type="molecule type" value="Genomic_DNA"/>
</dbReference>
<gene>
    <name evidence="10" type="primary">bcr_2</name>
    <name evidence="10" type="ORF">NCTC7688_00709</name>
</gene>
<dbReference type="CDD" id="cd17320">
    <property type="entry name" value="MFS_MdfA_MDR_like"/>
    <property type="match status" value="1"/>
</dbReference>
<feature type="transmembrane region" description="Helical" evidence="8">
    <location>
        <begin position="109"/>
        <end position="126"/>
    </location>
</feature>
<dbReference type="RefSeq" id="WP_069821547.1">
    <property type="nucleotide sequence ID" value="NZ_CP054438.1"/>
</dbReference>
<dbReference type="PROSITE" id="PS50850">
    <property type="entry name" value="MFS"/>
    <property type="match status" value="1"/>
</dbReference>
<evidence type="ECO:0000256" key="4">
    <source>
        <dbReference type="ARBA" id="ARBA00022475"/>
    </source>
</evidence>
<evidence type="ECO:0000259" key="9">
    <source>
        <dbReference type="PROSITE" id="PS50850"/>
    </source>
</evidence>
<comment type="similarity">
    <text evidence="2 8">Belongs to the major facilitator superfamily. Bcr/CmlA family.</text>
</comment>
<dbReference type="PANTHER" id="PTHR23502">
    <property type="entry name" value="MAJOR FACILITATOR SUPERFAMILY"/>
    <property type="match status" value="1"/>
</dbReference>
<dbReference type="GO" id="GO:0005886">
    <property type="term" value="C:plasma membrane"/>
    <property type="evidence" value="ECO:0007669"/>
    <property type="project" value="UniProtKB-SubCell"/>
</dbReference>
<organism evidence="10 11">
    <name type="scientific">Staphylococcus saprophyticus</name>
    <dbReference type="NCBI Taxonomy" id="29385"/>
    <lineage>
        <taxon>Bacteria</taxon>
        <taxon>Bacillati</taxon>
        <taxon>Bacillota</taxon>
        <taxon>Bacilli</taxon>
        <taxon>Bacillales</taxon>
        <taxon>Staphylococcaceae</taxon>
        <taxon>Staphylococcus</taxon>
    </lineage>
</organism>
<dbReference type="InterPro" id="IPR020846">
    <property type="entry name" value="MFS_dom"/>
</dbReference>
<dbReference type="Proteomes" id="UP000254707">
    <property type="component" value="Unassembled WGS sequence"/>
</dbReference>
<feature type="transmembrane region" description="Helical" evidence="8">
    <location>
        <begin position="169"/>
        <end position="188"/>
    </location>
</feature>
<dbReference type="Pfam" id="PF07690">
    <property type="entry name" value="MFS_1"/>
    <property type="match status" value="1"/>
</dbReference>
<dbReference type="GO" id="GO:1990961">
    <property type="term" value="P:xenobiotic detoxification by transmembrane export across the plasma membrane"/>
    <property type="evidence" value="ECO:0007669"/>
    <property type="project" value="InterPro"/>
</dbReference>
<feature type="transmembrane region" description="Helical" evidence="8">
    <location>
        <begin position="81"/>
        <end position="103"/>
    </location>
</feature>
<evidence type="ECO:0000256" key="2">
    <source>
        <dbReference type="ARBA" id="ARBA00006236"/>
    </source>
</evidence>
<feature type="transmembrane region" description="Helical" evidence="8">
    <location>
        <begin position="347"/>
        <end position="366"/>
    </location>
</feature>
<dbReference type="PROSITE" id="PS00216">
    <property type="entry name" value="SUGAR_TRANSPORT_1"/>
    <property type="match status" value="1"/>
</dbReference>
<feature type="transmembrane region" description="Helical" evidence="8">
    <location>
        <begin position="52"/>
        <end position="69"/>
    </location>
</feature>
<accession>A0A380HIS2</accession>
<evidence type="ECO:0000313" key="11">
    <source>
        <dbReference type="Proteomes" id="UP000254707"/>
    </source>
</evidence>
<evidence type="ECO:0000256" key="7">
    <source>
        <dbReference type="ARBA" id="ARBA00023136"/>
    </source>
</evidence>
<keyword evidence="5 8" id="KW-0812">Transmembrane</keyword>
<dbReference type="InterPro" id="IPR004812">
    <property type="entry name" value="Efflux_drug-R_Bcr/CmlA"/>
</dbReference>
<dbReference type="SUPFAM" id="SSF103473">
    <property type="entry name" value="MFS general substrate transporter"/>
    <property type="match status" value="1"/>
</dbReference>
<keyword evidence="4 8" id="KW-1003">Cell membrane</keyword>
<feature type="transmembrane region" description="Helical" evidence="8">
    <location>
        <begin position="12"/>
        <end position="32"/>
    </location>
</feature>
<proteinExistence type="inferred from homology"/>
<feature type="domain" description="Major facilitator superfamily (MFS) profile" evidence="9">
    <location>
        <begin position="11"/>
        <end position="400"/>
    </location>
</feature>
<dbReference type="InterPro" id="IPR005829">
    <property type="entry name" value="Sugar_transporter_CS"/>
</dbReference>
<dbReference type="Gene3D" id="1.20.1720.10">
    <property type="entry name" value="Multidrug resistance protein D"/>
    <property type="match status" value="1"/>
</dbReference>
<dbReference type="FunFam" id="1.20.1720.10:FF:000005">
    <property type="entry name" value="Bcr/CflA family efflux transporter"/>
    <property type="match status" value="1"/>
</dbReference>
<feature type="transmembrane region" description="Helical" evidence="8">
    <location>
        <begin position="138"/>
        <end position="163"/>
    </location>
</feature>
<feature type="transmembrane region" description="Helical" evidence="8">
    <location>
        <begin position="372"/>
        <end position="397"/>
    </location>
</feature>
<evidence type="ECO:0000313" key="10">
    <source>
        <dbReference type="EMBL" id="SUM82213.1"/>
    </source>
</evidence>
<dbReference type="NCBIfam" id="TIGR00710">
    <property type="entry name" value="efflux_Bcr_CflA"/>
    <property type="match status" value="1"/>
</dbReference>
<keyword evidence="3 8" id="KW-0813">Transport</keyword>
<dbReference type="GO" id="GO:0042910">
    <property type="term" value="F:xenobiotic transmembrane transporter activity"/>
    <property type="evidence" value="ECO:0007669"/>
    <property type="project" value="InterPro"/>
</dbReference>
<reference evidence="10 11" key="1">
    <citation type="submission" date="2018-06" db="EMBL/GenBank/DDBJ databases">
        <authorList>
            <consortium name="Pathogen Informatics"/>
            <person name="Doyle S."/>
        </authorList>
    </citation>
    <scope>NUCLEOTIDE SEQUENCE [LARGE SCALE GENOMIC DNA]</scope>
    <source>
        <strain evidence="10 11">NCTC7688</strain>
    </source>
</reference>
<name>A0A380HIS2_STASA</name>
<keyword evidence="7 8" id="KW-0472">Membrane</keyword>
<feature type="transmembrane region" description="Helical" evidence="8">
    <location>
        <begin position="284"/>
        <end position="304"/>
    </location>
</feature>
<feature type="transmembrane region" description="Helical" evidence="8">
    <location>
        <begin position="310"/>
        <end position="335"/>
    </location>
</feature>
<keyword evidence="6 8" id="KW-1133">Transmembrane helix</keyword>
<comment type="subcellular location">
    <subcellularLocation>
        <location evidence="1 8">Cell membrane</location>
        <topology evidence="1 8">Multi-pass membrane protein</topology>
    </subcellularLocation>
</comment>
<dbReference type="InterPro" id="IPR036259">
    <property type="entry name" value="MFS_trans_sf"/>
</dbReference>